<accession>A0A8B8KZE9</accession>
<dbReference type="Pfam" id="PF00226">
    <property type="entry name" value="DnaJ"/>
    <property type="match status" value="1"/>
</dbReference>
<evidence type="ECO:0000256" key="1">
    <source>
        <dbReference type="SAM" id="MobiDB-lite"/>
    </source>
</evidence>
<dbReference type="KEGG" id="aprc:113859142"/>
<dbReference type="Proteomes" id="UP000694853">
    <property type="component" value="Unplaced"/>
</dbReference>
<dbReference type="CDD" id="cd06257">
    <property type="entry name" value="DnaJ"/>
    <property type="match status" value="1"/>
</dbReference>
<dbReference type="AlphaFoldDB" id="A0A8B8KZE9"/>
<organism evidence="3 4">
    <name type="scientific">Abrus precatorius</name>
    <name type="common">Indian licorice</name>
    <name type="synonym">Glycine abrus</name>
    <dbReference type="NCBI Taxonomy" id="3816"/>
    <lineage>
        <taxon>Eukaryota</taxon>
        <taxon>Viridiplantae</taxon>
        <taxon>Streptophyta</taxon>
        <taxon>Embryophyta</taxon>
        <taxon>Tracheophyta</taxon>
        <taxon>Spermatophyta</taxon>
        <taxon>Magnoliopsida</taxon>
        <taxon>eudicotyledons</taxon>
        <taxon>Gunneridae</taxon>
        <taxon>Pentapetalae</taxon>
        <taxon>rosids</taxon>
        <taxon>fabids</taxon>
        <taxon>Fabales</taxon>
        <taxon>Fabaceae</taxon>
        <taxon>Papilionoideae</taxon>
        <taxon>50 kb inversion clade</taxon>
        <taxon>NPAAA clade</taxon>
        <taxon>indigoferoid/millettioid clade</taxon>
        <taxon>Abreae</taxon>
        <taxon>Abrus</taxon>
    </lineage>
</organism>
<gene>
    <name evidence="4" type="primary">LOC113859142</name>
</gene>
<reference evidence="3" key="1">
    <citation type="journal article" date="2019" name="Toxins">
        <title>Detection of Abrin-Like and Prepropulchellin-Like Toxin Genes and Transcripts Using Whole Genome Sequencing and Full-Length Transcript Sequencing of Abrus precatorius.</title>
        <authorList>
            <person name="Hovde B.T."/>
            <person name="Daligault H.E."/>
            <person name="Hanschen E.R."/>
            <person name="Kunde Y.A."/>
            <person name="Johnson M.B."/>
            <person name="Starkenburg S.R."/>
            <person name="Johnson S.L."/>
        </authorList>
    </citation>
    <scope>NUCLEOTIDE SEQUENCE [LARGE SCALE GENOMIC DNA]</scope>
</reference>
<dbReference type="Gene3D" id="1.10.287.110">
    <property type="entry name" value="DnaJ domain"/>
    <property type="match status" value="1"/>
</dbReference>
<dbReference type="InterPro" id="IPR053052">
    <property type="entry name" value="Imprinting_Balance_Reg"/>
</dbReference>
<reference evidence="4" key="2">
    <citation type="submission" date="2025-08" db="UniProtKB">
        <authorList>
            <consortium name="RefSeq"/>
        </authorList>
    </citation>
    <scope>IDENTIFICATION</scope>
    <source>
        <tissue evidence="4">Young leaves</tissue>
    </source>
</reference>
<dbReference type="PANTHER" id="PTHR45496:SF9">
    <property type="entry name" value="CHAPERONE DNAJ-DOMAIN PROTEIN"/>
    <property type="match status" value="1"/>
</dbReference>
<sequence length="282" mass="32670">MRRETETDNITRVRSEPGPDSLYSCVTLLTRRAFSACHEMATRVPRSDPNIALQLDQILAIADVLSAAEHRHGIGHHRDWYSILQLRPDDAAANRDLARQRFKTLVRLLDPNKNKFPLADDALMRVREAWFVLSDSARKDRFDREIREAATSFWTMCPYCWYLHQYERKYEDCTLRCANCRRTFHGEAVRPPPPETVVEGKEQYYCYHVSFPLRYPVDEERLRFGSDYEDKGNGVNDNALSGGRKRLRIKTVANRVRMKGYVDGNSDSDLDADEKDGNDFGT</sequence>
<dbReference type="SMART" id="SM00271">
    <property type="entry name" value="DnaJ"/>
    <property type="match status" value="1"/>
</dbReference>
<dbReference type="PROSITE" id="PS50076">
    <property type="entry name" value="DNAJ_2"/>
    <property type="match status" value="1"/>
</dbReference>
<proteinExistence type="predicted"/>
<name>A0A8B8KZE9_ABRPR</name>
<dbReference type="InterPro" id="IPR036869">
    <property type="entry name" value="J_dom_sf"/>
</dbReference>
<evidence type="ECO:0000313" key="3">
    <source>
        <dbReference type="Proteomes" id="UP000694853"/>
    </source>
</evidence>
<dbReference type="PANTHER" id="PTHR45496">
    <property type="entry name" value="CHAPERONE DNAJ-DOMAIN SUPERFAMILY PROTEIN"/>
    <property type="match status" value="1"/>
</dbReference>
<evidence type="ECO:0000259" key="2">
    <source>
        <dbReference type="PROSITE" id="PS50076"/>
    </source>
</evidence>
<dbReference type="RefSeq" id="XP_027347759.1">
    <property type="nucleotide sequence ID" value="XM_027491958.1"/>
</dbReference>
<feature type="region of interest" description="Disordered" evidence="1">
    <location>
        <begin position="263"/>
        <end position="282"/>
    </location>
</feature>
<keyword evidence="3" id="KW-1185">Reference proteome</keyword>
<feature type="domain" description="J" evidence="2">
    <location>
        <begin position="79"/>
        <end position="146"/>
    </location>
</feature>
<protein>
    <submittedName>
        <fullName evidence="4">Uncharacterized protein LOC113859142</fullName>
    </submittedName>
</protein>
<dbReference type="SUPFAM" id="SSF46565">
    <property type="entry name" value="Chaperone J-domain"/>
    <property type="match status" value="1"/>
</dbReference>
<dbReference type="OrthoDB" id="977640at2759"/>
<dbReference type="InterPro" id="IPR001623">
    <property type="entry name" value="DnaJ_domain"/>
</dbReference>
<evidence type="ECO:0000313" key="4">
    <source>
        <dbReference type="RefSeq" id="XP_027347759.1"/>
    </source>
</evidence>
<dbReference type="GeneID" id="113859142"/>